<dbReference type="AlphaFoldDB" id="A0A149S3A4"/>
<feature type="transmembrane region" description="Helical" evidence="1">
    <location>
        <begin position="63"/>
        <end position="81"/>
    </location>
</feature>
<accession>A0A149S3A4</accession>
<keyword evidence="1" id="KW-1133">Transmembrane helix</keyword>
<name>A0A149S3A4_GLUJA</name>
<gene>
    <name evidence="2" type="ORF">GCM10010937_02920</name>
    <name evidence="3" type="ORF">HKD32_01445</name>
</gene>
<evidence type="ECO:0000313" key="2">
    <source>
        <dbReference type="EMBL" id="GLQ58490.1"/>
    </source>
</evidence>
<dbReference type="STRING" id="376620.A0J51_01735"/>
<evidence type="ECO:0000313" key="3">
    <source>
        <dbReference type="EMBL" id="MBF0869523.1"/>
    </source>
</evidence>
<dbReference type="OrthoDB" id="7283247at2"/>
<evidence type="ECO:0000313" key="5">
    <source>
        <dbReference type="Proteomes" id="UP001156613"/>
    </source>
</evidence>
<reference evidence="2" key="5">
    <citation type="submission" date="2023-01" db="EMBL/GenBank/DDBJ databases">
        <title>Draft genome sequence of Gluconobacter japonicus strain NBRC 3271.</title>
        <authorList>
            <person name="Sun Q."/>
            <person name="Mori K."/>
        </authorList>
    </citation>
    <scope>NUCLEOTIDE SEQUENCE</scope>
    <source>
        <strain evidence="2">NBRC 3271</strain>
    </source>
</reference>
<dbReference type="Proteomes" id="UP000661006">
    <property type="component" value="Unassembled WGS sequence"/>
</dbReference>
<reference evidence="2" key="1">
    <citation type="journal article" date="2014" name="Int. J. Syst. Evol. Microbiol.">
        <title>Complete genome of a new Firmicutes species belonging to the dominant human colonic microbiota ('Ruminococcus bicirculans') reveals two chromosomes and a selective capacity to utilize plant glucans.</title>
        <authorList>
            <consortium name="NISC Comparative Sequencing Program"/>
            <person name="Wegmann U."/>
            <person name="Louis P."/>
            <person name="Goesmann A."/>
            <person name="Henrissat B."/>
            <person name="Duncan S.H."/>
            <person name="Flint H.J."/>
        </authorList>
    </citation>
    <scope>NUCLEOTIDE SEQUENCE</scope>
    <source>
        <strain evidence="2">NBRC 3271</strain>
    </source>
</reference>
<reference evidence="5" key="2">
    <citation type="journal article" date="2019" name="Int. J. Syst. Evol. Microbiol.">
        <title>The Global Catalogue of Microorganisms (GCM) 10K type strain sequencing project: providing services to taxonomists for standard genome sequencing and annotation.</title>
        <authorList>
            <consortium name="The Broad Institute Genomics Platform"/>
            <consortium name="The Broad Institute Genome Sequencing Center for Infectious Disease"/>
            <person name="Wu L."/>
            <person name="Ma J."/>
        </authorList>
    </citation>
    <scope>NUCLEOTIDE SEQUENCE [LARGE SCALE GENOMIC DNA]</scope>
    <source>
        <strain evidence="5">NBRC 3271</strain>
    </source>
</reference>
<dbReference type="EMBL" id="JABCQN010000001">
    <property type="protein sequence ID" value="MBF0869523.1"/>
    <property type="molecule type" value="Genomic_DNA"/>
</dbReference>
<evidence type="ECO:0000313" key="4">
    <source>
        <dbReference type="Proteomes" id="UP000661006"/>
    </source>
</evidence>
<keyword evidence="1" id="KW-0812">Transmembrane</keyword>
<dbReference type="GeneID" id="81473342"/>
<dbReference type="RefSeq" id="WP_010501000.1">
    <property type="nucleotide sequence ID" value="NZ_BEWO01000001.1"/>
</dbReference>
<comment type="caution">
    <text evidence="3">The sequence shown here is derived from an EMBL/GenBank/DDBJ whole genome shotgun (WGS) entry which is preliminary data.</text>
</comment>
<evidence type="ECO:0008006" key="6">
    <source>
        <dbReference type="Google" id="ProtNLM"/>
    </source>
</evidence>
<organism evidence="3 4">
    <name type="scientific">Gluconobacter japonicus</name>
    <dbReference type="NCBI Taxonomy" id="376620"/>
    <lineage>
        <taxon>Bacteria</taxon>
        <taxon>Pseudomonadati</taxon>
        <taxon>Pseudomonadota</taxon>
        <taxon>Alphaproteobacteria</taxon>
        <taxon>Acetobacterales</taxon>
        <taxon>Acetobacteraceae</taxon>
        <taxon>Gluconobacter</taxon>
    </lineage>
</organism>
<dbReference type="Proteomes" id="UP001156613">
    <property type="component" value="Unassembled WGS sequence"/>
</dbReference>
<feature type="transmembrane region" description="Helical" evidence="1">
    <location>
        <begin position="39"/>
        <end position="57"/>
    </location>
</feature>
<dbReference type="EMBL" id="BSNT01000015">
    <property type="protein sequence ID" value="GLQ58490.1"/>
    <property type="molecule type" value="Genomic_DNA"/>
</dbReference>
<keyword evidence="5" id="KW-1185">Reference proteome</keyword>
<sequence>MMEPASSAVTICPVCREKIRSTAERCPNCGAERHFGPRLIESGICAFAGMVILAAISRLLIPMSLWTIVFAVAGLCAGFLFSHNRFGGDRWLGQ</sequence>
<reference evidence="3" key="4">
    <citation type="submission" date="2020-11" db="EMBL/GenBank/DDBJ databases">
        <title>Description of novel Gluconobacter species.</title>
        <authorList>
            <person name="Cleenwerck I."/>
            <person name="Cnockaert M."/>
            <person name="Borremans W."/>
            <person name="Wieme A.D."/>
            <person name="De Vuyst L."/>
            <person name="Vandamme P."/>
        </authorList>
    </citation>
    <scope>NUCLEOTIDE SEQUENCE</scope>
    <source>
        <strain evidence="3">R71697</strain>
    </source>
</reference>
<protein>
    <recommendedName>
        <fullName evidence="6">Zinc ribbon domain-containing protein</fullName>
    </recommendedName>
</protein>
<reference evidence="3" key="3">
    <citation type="submission" date="2020-04" db="EMBL/GenBank/DDBJ databases">
        <authorList>
            <person name="Sombolestani A."/>
        </authorList>
    </citation>
    <scope>NUCLEOTIDE SEQUENCE</scope>
    <source>
        <strain evidence="3">R71697</strain>
    </source>
</reference>
<evidence type="ECO:0000256" key="1">
    <source>
        <dbReference type="SAM" id="Phobius"/>
    </source>
</evidence>
<keyword evidence="1" id="KW-0472">Membrane</keyword>
<proteinExistence type="predicted"/>